<dbReference type="EMBL" id="HM856640">
    <property type="protein sequence ID" value="ADL62660.1"/>
    <property type="molecule type" value="Genomic_DNA"/>
</dbReference>
<feature type="transmembrane region" description="Helical" evidence="1">
    <location>
        <begin position="6"/>
        <end position="31"/>
    </location>
</feature>
<reference evidence="2" key="1">
    <citation type="journal article" date="2011" name="Mol. Biol. Evol.">
        <title>Novel protein genes in animal mtDNA: a new sex determination system in freshwater mussels (Bivalvia: Unionoida)?</title>
        <authorList>
            <person name="Breton S."/>
            <person name="Stewart D.T."/>
            <person name="Shepardson S."/>
            <person name="Trdan R.J."/>
            <person name="Bogan A.E."/>
            <person name="Chapman E.G."/>
            <person name="Ruminas A.J."/>
            <person name="Piontkivska H."/>
            <person name="Hoeh W.R."/>
        </authorList>
    </citation>
    <scope>NUCLEOTIDE SEQUENCE</scope>
    <source>
        <strain evidence="2">H2958</strain>
    </source>
</reference>
<keyword evidence="1" id="KW-0472">Membrane</keyword>
<protein>
    <submittedName>
        <fullName evidence="2">ATP synthase F0 subunit 8</fullName>
    </submittedName>
</protein>
<evidence type="ECO:0000313" key="2">
    <source>
        <dbReference type="EMBL" id="ADL62660.1"/>
    </source>
</evidence>
<name>F4ZGE4_9BIVA</name>
<geneLocation type="mitochondrion" evidence="2"/>
<proteinExistence type="predicted"/>
<organism evidence="2">
    <name type="scientific">Lasmigona subviridis</name>
    <dbReference type="NCBI Taxonomy" id="82299"/>
    <lineage>
        <taxon>Eukaryota</taxon>
        <taxon>Metazoa</taxon>
        <taxon>Spiralia</taxon>
        <taxon>Lophotrochozoa</taxon>
        <taxon>Mollusca</taxon>
        <taxon>Bivalvia</taxon>
        <taxon>Autobranchia</taxon>
        <taxon>Heteroconchia</taxon>
        <taxon>Palaeoheterodonta</taxon>
        <taxon>Unionida</taxon>
        <taxon>Unionoidea</taxon>
        <taxon>Unionidae</taxon>
        <taxon>Anodontinae</taxon>
        <taxon>Lasmigona</taxon>
    </lineage>
</organism>
<keyword evidence="1" id="KW-0812">Transmembrane</keyword>
<accession>F4ZGE4</accession>
<evidence type="ECO:0000256" key="1">
    <source>
        <dbReference type="SAM" id="Phobius"/>
    </source>
</evidence>
<keyword evidence="1" id="KW-1133">Transmembrane helix</keyword>
<gene>
    <name evidence="2" type="primary">ATP8</name>
</gene>
<dbReference type="AlphaFoldDB" id="F4ZGE4"/>
<sequence>MPQLSPMSWVMVISVFLVCLIFFGVVMWWLVDGKYDVKHVGSKNKVVLNKKYMEKKFGKSLESKVMKWSFGKFIK</sequence>
<keyword evidence="2" id="KW-0496">Mitochondrion</keyword>